<dbReference type="AlphaFoldDB" id="E0SKA0"/>
<dbReference type="HOGENOM" id="CLU_2648672_0_0_6"/>
<dbReference type="STRING" id="198628.Dda3937_04539"/>
<gene>
    <name evidence="1" type="ordered locus">Dda3937_04539</name>
</gene>
<organism evidence="1 2">
    <name type="scientific">Dickeya dadantii (strain 3937)</name>
    <name type="common">Erwinia chrysanthemi (strain 3937)</name>
    <dbReference type="NCBI Taxonomy" id="198628"/>
    <lineage>
        <taxon>Bacteria</taxon>
        <taxon>Pseudomonadati</taxon>
        <taxon>Pseudomonadota</taxon>
        <taxon>Gammaproteobacteria</taxon>
        <taxon>Enterobacterales</taxon>
        <taxon>Pectobacteriaceae</taxon>
        <taxon>Dickeya</taxon>
    </lineage>
</organism>
<dbReference type="Proteomes" id="UP000006859">
    <property type="component" value="Chromosome"/>
</dbReference>
<dbReference type="EMBL" id="CP002038">
    <property type="protein sequence ID" value="ADM98014.1"/>
    <property type="molecule type" value="Genomic_DNA"/>
</dbReference>
<protein>
    <submittedName>
        <fullName evidence="1">Uncharacterized protein</fullName>
    </submittedName>
</protein>
<evidence type="ECO:0000313" key="2">
    <source>
        <dbReference type="Proteomes" id="UP000006859"/>
    </source>
</evidence>
<dbReference type="KEGG" id="ddd:Dda3937_04539"/>
<accession>E0SKA0</accession>
<sequence length="76" mass="8282">MPDEMHRVRTCLTSGLQTALLSIYLSAGRRPRWGISPTRAEQNSACRTHAGGGIQPAGILKWAGINGHKQSVLFRP</sequence>
<evidence type="ECO:0000313" key="1">
    <source>
        <dbReference type="EMBL" id="ADM98014.1"/>
    </source>
</evidence>
<name>E0SKA0_DICD3</name>
<proteinExistence type="predicted"/>
<keyword evidence="2" id="KW-1185">Reference proteome</keyword>
<reference evidence="1 2" key="1">
    <citation type="journal article" date="2011" name="J. Bacteriol.">
        <title>Genome sequence of the plant-pathogenic bacterium Dickeya dadantii 3937.</title>
        <authorList>
            <person name="Glasner J.D."/>
            <person name="Yang C.H."/>
            <person name="Reverchon S."/>
            <person name="Hugouvieux-Cotte-Pattat N."/>
            <person name="Condemine G."/>
            <person name="Bohin J.P."/>
            <person name="Van Gijsegem F."/>
            <person name="Yang S."/>
            <person name="Franza T."/>
            <person name="Expert D."/>
            <person name="Plunkett G. III"/>
            <person name="San Francisco M.J."/>
            <person name="Charkowski A.O."/>
            <person name="Py B."/>
            <person name="Bell K."/>
            <person name="Rauscher L."/>
            <person name="Rodriguez-Palenzuela P."/>
            <person name="Toussaint A."/>
            <person name="Holeva M.C."/>
            <person name="He S.Y."/>
            <person name="Douet V."/>
            <person name="Boccara M."/>
            <person name="Blanco C."/>
            <person name="Toth I."/>
            <person name="Anderson B.D."/>
            <person name="Biehl B.S."/>
            <person name="Mau B."/>
            <person name="Flynn S.M."/>
            <person name="Barras F."/>
            <person name="Lindeberg M."/>
            <person name="Birch P.R."/>
            <person name="Tsuyumu S."/>
            <person name="Shi X."/>
            <person name="Hibbing M."/>
            <person name="Yap M.N."/>
            <person name="Carpentier M."/>
            <person name="Dassa E."/>
            <person name="Umehara M."/>
            <person name="Kim J.F."/>
            <person name="Rusch M."/>
            <person name="Soni P."/>
            <person name="Mayhew G.F."/>
            <person name="Fouts D.E."/>
            <person name="Gill S.R."/>
            <person name="Blattner F.R."/>
            <person name="Keen N.T."/>
            <person name="Perna N.T."/>
        </authorList>
    </citation>
    <scope>NUCLEOTIDE SEQUENCE [LARGE SCALE GENOMIC DNA]</scope>
    <source>
        <strain evidence="1 2">3937</strain>
    </source>
</reference>